<keyword evidence="3" id="KW-1185">Reference proteome</keyword>
<evidence type="ECO:0008006" key="4">
    <source>
        <dbReference type="Google" id="ProtNLM"/>
    </source>
</evidence>
<evidence type="ECO:0000313" key="2">
    <source>
        <dbReference type="EMBL" id="GGX72402.1"/>
    </source>
</evidence>
<dbReference type="EMBL" id="BMYV01000002">
    <property type="protein sequence ID" value="GGX72402.1"/>
    <property type="molecule type" value="Genomic_DNA"/>
</dbReference>
<dbReference type="RefSeq" id="WP_189586101.1">
    <property type="nucleotide sequence ID" value="NZ_BMYV01000002.1"/>
</dbReference>
<proteinExistence type="predicted"/>
<keyword evidence="1" id="KW-0472">Membrane</keyword>
<sequence>MNYEDMITKDGEPAGGKKVAAGDAHVAAAVSPDAVADAFDEATTPAKTPKPWKAVILTGFLASLIGGGLGAFGIYAGLKAQAPEAAPDFSAELMAATRPLSETVAILERRLAGLETDIGDMDAASLTLAEPVDLSTIETRLTTLETTAPSEIDPATIAALNAAQADGFKWPDTSALQARVTALETELLKLSEVPASEMPSDFPVGLTERLEALEAQITQSSSTEDLSVMMSNVLETIEARVSALENVEPIAPRVERIAVLAFPKEALLKAVEANAEGGFVKKTLSRHVRVKDDDNPRTLIDQIEVDISEGRLDAAANKFERLPAPVKTAGQAWYESVKASL</sequence>
<dbReference type="AlphaFoldDB" id="A0A918NJI0"/>
<gene>
    <name evidence="2" type="ORF">GCM10011309_23420</name>
</gene>
<comment type="caution">
    <text evidence="2">The sequence shown here is derived from an EMBL/GenBank/DDBJ whole genome shotgun (WGS) entry which is preliminary data.</text>
</comment>
<feature type="transmembrane region" description="Helical" evidence="1">
    <location>
        <begin position="54"/>
        <end position="78"/>
    </location>
</feature>
<keyword evidence="1" id="KW-1133">Transmembrane helix</keyword>
<reference evidence="2 3" key="1">
    <citation type="journal article" date="2014" name="Int. J. Syst. Evol. Microbiol.">
        <title>Complete genome sequence of Corynebacterium casei LMG S-19264T (=DSM 44701T), isolated from a smear-ripened cheese.</title>
        <authorList>
            <consortium name="US DOE Joint Genome Institute (JGI-PGF)"/>
            <person name="Walter F."/>
            <person name="Albersmeier A."/>
            <person name="Kalinowski J."/>
            <person name="Ruckert C."/>
        </authorList>
    </citation>
    <scope>NUCLEOTIDE SEQUENCE [LARGE SCALE GENOMIC DNA]</scope>
    <source>
        <strain evidence="2 3">KCTC 23968</strain>
    </source>
</reference>
<evidence type="ECO:0000256" key="1">
    <source>
        <dbReference type="SAM" id="Phobius"/>
    </source>
</evidence>
<protein>
    <recommendedName>
        <fullName evidence="4">Inner membrane protein</fullName>
    </recommendedName>
</protein>
<dbReference type="Proteomes" id="UP000600865">
    <property type="component" value="Unassembled WGS sequence"/>
</dbReference>
<evidence type="ECO:0000313" key="3">
    <source>
        <dbReference type="Proteomes" id="UP000600865"/>
    </source>
</evidence>
<accession>A0A918NJI0</accession>
<name>A0A918NJI0_9PROT</name>
<organism evidence="2 3">
    <name type="scientific">Litorimonas cladophorae</name>
    <dbReference type="NCBI Taxonomy" id="1220491"/>
    <lineage>
        <taxon>Bacteria</taxon>
        <taxon>Pseudomonadati</taxon>
        <taxon>Pseudomonadota</taxon>
        <taxon>Alphaproteobacteria</taxon>
        <taxon>Maricaulales</taxon>
        <taxon>Robiginitomaculaceae</taxon>
    </lineage>
</organism>
<dbReference type="Gene3D" id="1.20.5.340">
    <property type="match status" value="1"/>
</dbReference>
<keyword evidence="1" id="KW-0812">Transmembrane</keyword>